<dbReference type="GO" id="GO:0005506">
    <property type="term" value="F:iron ion binding"/>
    <property type="evidence" value="ECO:0007669"/>
    <property type="project" value="InterPro"/>
</dbReference>
<evidence type="ECO:0000256" key="7">
    <source>
        <dbReference type="ARBA" id="ARBA00022723"/>
    </source>
</evidence>
<proteinExistence type="inferred from homology"/>
<comment type="similarity">
    <text evidence="4">Belongs to the cytochrome P450 family.</text>
</comment>
<keyword evidence="6" id="KW-0812">Transmembrane</keyword>
<evidence type="ECO:0000256" key="13">
    <source>
        <dbReference type="PIRSR" id="PIRSR602401-1"/>
    </source>
</evidence>
<keyword evidence="16" id="KW-1185">Reference proteome</keyword>
<evidence type="ECO:0000313" key="15">
    <source>
        <dbReference type="EMBL" id="OCH88346.1"/>
    </source>
</evidence>
<evidence type="ECO:0000256" key="11">
    <source>
        <dbReference type="ARBA" id="ARBA00023033"/>
    </source>
</evidence>
<name>A0A8E2DIU1_9APHY</name>
<keyword evidence="9" id="KW-0560">Oxidoreductase</keyword>
<keyword evidence="14" id="KW-0732">Signal</keyword>
<dbReference type="InterPro" id="IPR001128">
    <property type="entry name" value="Cyt_P450"/>
</dbReference>
<dbReference type="PRINTS" id="PR00463">
    <property type="entry name" value="EP450I"/>
</dbReference>
<comment type="subcellular location">
    <subcellularLocation>
        <location evidence="2">Membrane</location>
        <topology evidence="2">Single-pass membrane protein</topology>
    </subcellularLocation>
</comment>
<evidence type="ECO:0000256" key="6">
    <source>
        <dbReference type="ARBA" id="ARBA00022692"/>
    </source>
</evidence>
<comment type="pathway">
    <text evidence="3">Secondary metabolite biosynthesis.</text>
</comment>
<dbReference type="PANTHER" id="PTHR46300">
    <property type="entry name" value="P450, PUTATIVE (EUROFUNG)-RELATED-RELATED"/>
    <property type="match status" value="1"/>
</dbReference>
<dbReference type="InterPro" id="IPR050364">
    <property type="entry name" value="Cytochrome_P450_fung"/>
</dbReference>
<evidence type="ECO:0000256" key="4">
    <source>
        <dbReference type="ARBA" id="ARBA00010617"/>
    </source>
</evidence>
<evidence type="ECO:0000256" key="5">
    <source>
        <dbReference type="ARBA" id="ARBA00022617"/>
    </source>
</evidence>
<keyword evidence="10 13" id="KW-0408">Iron</keyword>
<protein>
    <submittedName>
        <fullName evidence="15">CyP450 monooxygenase</fullName>
    </submittedName>
</protein>
<keyword evidence="11 15" id="KW-0503">Monooxygenase</keyword>
<dbReference type="Pfam" id="PF00067">
    <property type="entry name" value="p450"/>
    <property type="match status" value="1"/>
</dbReference>
<evidence type="ECO:0000256" key="10">
    <source>
        <dbReference type="ARBA" id="ARBA00023004"/>
    </source>
</evidence>
<dbReference type="EMBL" id="KV722455">
    <property type="protein sequence ID" value="OCH88346.1"/>
    <property type="molecule type" value="Genomic_DNA"/>
</dbReference>
<feature type="signal peptide" evidence="14">
    <location>
        <begin position="1"/>
        <end position="19"/>
    </location>
</feature>
<keyword evidence="5 13" id="KW-0349">Heme</keyword>
<dbReference type="PANTHER" id="PTHR46300:SF7">
    <property type="entry name" value="P450, PUTATIVE (EUROFUNG)-RELATED"/>
    <property type="match status" value="1"/>
</dbReference>
<accession>A0A8E2DIU1</accession>
<reference evidence="15 16" key="1">
    <citation type="submission" date="2016-07" db="EMBL/GenBank/DDBJ databases">
        <title>Draft genome of the white-rot fungus Obba rivulosa 3A-2.</title>
        <authorList>
            <consortium name="DOE Joint Genome Institute"/>
            <person name="Miettinen O."/>
            <person name="Riley R."/>
            <person name="Acob R."/>
            <person name="Barry K."/>
            <person name="Cullen D."/>
            <person name="De Vries R."/>
            <person name="Hainaut M."/>
            <person name="Hatakka A."/>
            <person name="Henrissat B."/>
            <person name="Hilden K."/>
            <person name="Kuo R."/>
            <person name="Labutti K."/>
            <person name="Lipzen A."/>
            <person name="Makela M.R."/>
            <person name="Sandor L."/>
            <person name="Spatafora J.W."/>
            <person name="Grigoriev I.V."/>
            <person name="Hibbett D.S."/>
        </authorList>
    </citation>
    <scope>NUCLEOTIDE SEQUENCE [LARGE SCALE GENOMIC DNA]</scope>
    <source>
        <strain evidence="15 16">3A-2</strain>
    </source>
</reference>
<evidence type="ECO:0000256" key="2">
    <source>
        <dbReference type="ARBA" id="ARBA00004167"/>
    </source>
</evidence>
<keyword evidence="8" id="KW-1133">Transmembrane helix</keyword>
<organism evidence="15 16">
    <name type="scientific">Obba rivulosa</name>
    <dbReference type="NCBI Taxonomy" id="1052685"/>
    <lineage>
        <taxon>Eukaryota</taxon>
        <taxon>Fungi</taxon>
        <taxon>Dikarya</taxon>
        <taxon>Basidiomycota</taxon>
        <taxon>Agaricomycotina</taxon>
        <taxon>Agaricomycetes</taxon>
        <taxon>Polyporales</taxon>
        <taxon>Gelatoporiaceae</taxon>
        <taxon>Obba</taxon>
    </lineage>
</organism>
<dbReference type="AlphaFoldDB" id="A0A8E2DIU1"/>
<dbReference type="CDD" id="cd11065">
    <property type="entry name" value="CYP64-like"/>
    <property type="match status" value="1"/>
</dbReference>
<evidence type="ECO:0000256" key="1">
    <source>
        <dbReference type="ARBA" id="ARBA00001971"/>
    </source>
</evidence>
<dbReference type="InterPro" id="IPR036396">
    <property type="entry name" value="Cyt_P450_sf"/>
</dbReference>
<feature type="chain" id="PRO_5034147636" evidence="14">
    <location>
        <begin position="20"/>
        <end position="518"/>
    </location>
</feature>
<dbReference type="Gene3D" id="1.10.630.10">
    <property type="entry name" value="Cytochrome P450"/>
    <property type="match status" value="1"/>
</dbReference>
<evidence type="ECO:0000256" key="14">
    <source>
        <dbReference type="SAM" id="SignalP"/>
    </source>
</evidence>
<dbReference type="Proteomes" id="UP000250043">
    <property type="component" value="Unassembled WGS sequence"/>
</dbReference>
<evidence type="ECO:0000256" key="9">
    <source>
        <dbReference type="ARBA" id="ARBA00023002"/>
    </source>
</evidence>
<dbReference type="InterPro" id="IPR002401">
    <property type="entry name" value="Cyt_P450_E_grp-I"/>
</dbReference>
<dbReference type="GO" id="GO:0020037">
    <property type="term" value="F:heme binding"/>
    <property type="evidence" value="ECO:0007669"/>
    <property type="project" value="InterPro"/>
</dbReference>
<dbReference type="GO" id="GO:0016020">
    <property type="term" value="C:membrane"/>
    <property type="evidence" value="ECO:0007669"/>
    <property type="project" value="UniProtKB-SubCell"/>
</dbReference>
<dbReference type="SUPFAM" id="SSF48264">
    <property type="entry name" value="Cytochrome P450"/>
    <property type="match status" value="1"/>
</dbReference>
<sequence length="518" mass="58574">MLPSVAFVLFLACLWFALSRKRPHSRSDAHKHLPLPPGPTPLPVVGNFFDIPSKLPWVEYAKWAEKYGDIVYMRIFDQPIIVLNSLGPVVDLFEKRAPNYSDRLLTEMVTLMGWDWNMVVLGYGPLWRRHRRAFHQYFNRMAVNTYEPQLREAARKLLRRLYHEPKAFAHHLEYTFAENILSLVYGIQVTEKEDPHIAAAERALAASAAGFNLGAWWVDFMPFLKYVPSWMLGAGFKRMAVGCRADAAAMKYDTWKSMRVSAVQTDSPYTPVAVKLSERYSHLDGEAYAEEERIAQNVAGMAYAGGTDTTVSTLQSFLQAMVLYPNVLKRAQDELARVVGPSRLPDFSDRPSLTYINAICKECMRWQTIVPLGFGHRAAANDEYGGFFIPKGTVVWQNTWAILHDPKRYPNPQTFSPERFIKDDKLNPDVLDPTVVAFGGGRRVEMCRICPGRFFSDLSLFINVACILHVFDITPALDAQGNPIKTQPHMESTALSHPSPFPCTITPRSNIAESLILG</sequence>
<gene>
    <name evidence="15" type="ORF">OBBRIDRAFT_734625</name>
</gene>
<evidence type="ECO:0000256" key="3">
    <source>
        <dbReference type="ARBA" id="ARBA00005179"/>
    </source>
</evidence>
<evidence type="ECO:0000313" key="16">
    <source>
        <dbReference type="Proteomes" id="UP000250043"/>
    </source>
</evidence>
<feature type="binding site" description="axial binding residue" evidence="13">
    <location>
        <position position="450"/>
    </location>
    <ligand>
        <name>heme</name>
        <dbReference type="ChEBI" id="CHEBI:30413"/>
    </ligand>
    <ligandPart>
        <name>Fe</name>
        <dbReference type="ChEBI" id="CHEBI:18248"/>
    </ligandPart>
</feature>
<evidence type="ECO:0000256" key="8">
    <source>
        <dbReference type="ARBA" id="ARBA00022989"/>
    </source>
</evidence>
<dbReference type="GO" id="GO:0016705">
    <property type="term" value="F:oxidoreductase activity, acting on paired donors, with incorporation or reduction of molecular oxygen"/>
    <property type="evidence" value="ECO:0007669"/>
    <property type="project" value="InterPro"/>
</dbReference>
<evidence type="ECO:0000256" key="12">
    <source>
        <dbReference type="ARBA" id="ARBA00023136"/>
    </source>
</evidence>
<keyword evidence="7 13" id="KW-0479">Metal-binding</keyword>
<comment type="cofactor">
    <cofactor evidence="1 13">
        <name>heme</name>
        <dbReference type="ChEBI" id="CHEBI:30413"/>
    </cofactor>
</comment>
<keyword evidence="12" id="KW-0472">Membrane</keyword>
<dbReference type="OrthoDB" id="2789670at2759"/>
<dbReference type="GO" id="GO:0004497">
    <property type="term" value="F:monooxygenase activity"/>
    <property type="evidence" value="ECO:0007669"/>
    <property type="project" value="UniProtKB-KW"/>
</dbReference>